<evidence type="ECO:0000313" key="2">
    <source>
        <dbReference type="EMBL" id="CAI9270591.1"/>
    </source>
</evidence>
<reference evidence="2" key="1">
    <citation type="submission" date="2023-04" db="EMBL/GenBank/DDBJ databases">
        <authorList>
            <person name="Vijverberg K."/>
            <person name="Xiong W."/>
            <person name="Schranz E."/>
        </authorList>
    </citation>
    <scope>NUCLEOTIDE SEQUENCE</scope>
</reference>
<gene>
    <name evidence="2" type="ORF">LSALG_LOCUS10894</name>
</gene>
<sequence>MNITKTPTKVGEEKKKVVEGTSKEENEVKKKDVDDTSKEASEGKMKATEGTSKEAGKMIDVDQLISPLNRMRMMARRGGKIKYVGRIGVVHGSLSQTVAGGVDEVVLTCHEKLDHEDFETIKDL</sequence>
<dbReference type="Proteomes" id="UP001177003">
    <property type="component" value="Chromosome 2"/>
</dbReference>
<feature type="compositionally biased region" description="Basic and acidic residues" evidence="1">
    <location>
        <begin position="10"/>
        <end position="55"/>
    </location>
</feature>
<dbReference type="AlphaFoldDB" id="A0AA35VBN7"/>
<proteinExistence type="predicted"/>
<accession>A0AA35VBN7</accession>
<protein>
    <submittedName>
        <fullName evidence="2">Uncharacterized protein</fullName>
    </submittedName>
</protein>
<name>A0AA35VBN7_LACSI</name>
<organism evidence="2 3">
    <name type="scientific">Lactuca saligna</name>
    <name type="common">Willowleaf lettuce</name>
    <dbReference type="NCBI Taxonomy" id="75948"/>
    <lineage>
        <taxon>Eukaryota</taxon>
        <taxon>Viridiplantae</taxon>
        <taxon>Streptophyta</taxon>
        <taxon>Embryophyta</taxon>
        <taxon>Tracheophyta</taxon>
        <taxon>Spermatophyta</taxon>
        <taxon>Magnoliopsida</taxon>
        <taxon>eudicotyledons</taxon>
        <taxon>Gunneridae</taxon>
        <taxon>Pentapetalae</taxon>
        <taxon>asterids</taxon>
        <taxon>campanulids</taxon>
        <taxon>Asterales</taxon>
        <taxon>Asteraceae</taxon>
        <taxon>Cichorioideae</taxon>
        <taxon>Cichorieae</taxon>
        <taxon>Lactucinae</taxon>
        <taxon>Lactuca</taxon>
    </lineage>
</organism>
<evidence type="ECO:0000313" key="3">
    <source>
        <dbReference type="Proteomes" id="UP001177003"/>
    </source>
</evidence>
<feature type="region of interest" description="Disordered" evidence="1">
    <location>
        <begin position="1"/>
        <end position="55"/>
    </location>
</feature>
<keyword evidence="3" id="KW-1185">Reference proteome</keyword>
<evidence type="ECO:0000256" key="1">
    <source>
        <dbReference type="SAM" id="MobiDB-lite"/>
    </source>
</evidence>
<dbReference type="EMBL" id="OX465078">
    <property type="protein sequence ID" value="CAI9270591.1"/>
    <property type="molecule type" value="Genomic_DNA"/>
</dbReference>